<evidence type="ECO:0000259" key="2">
    <source>
        <dbReference type="PROSITE" id="PS51464"/>
    </source>
</evidence>
<dbReference type="InterPro" id="IPR035490">
    <property type="entry name" value="GlmS/FrlB_SIS"/>
</dbReference>
<organism evidence="3 4">
    <name type="scientific">Aerococcus sanguinicola</name>
    <dbReference type="NCBI Taxonomy" id="119206"/>
    <lineage>
        <taxon>Bacteria</taxon>
        <taxon>Bacillati</taxon>
        <taxon>Bacillota</taxon>
        <taxon>Bacilli</taxon>
        <taxon>Lactobacillales</taxon>
        <taxon>Aerococcaceae</taxon>
        <taxon>Aerococcus</taxon>
    </lineage>
</organism>
<keyword evidence="1" id="KW-1133">Transmembrane helix</keyword>
<evidence type="ECO:0000313" key="4">
    <source>
        <dbReference type="Proteomes" id="UP000234239"/>
    </source>
</evidence>
<dbReference type="CDD" id="cd05009">
    <property type="entry name" value="SIS_GlmS_GlmD_2"/>
    <property type="match status" value="1"/>
</dbReference>
<dbReference type="AlphaFoldDB" id="A0A2I1MQ68"/>
<evidence type="ECO:0000256" key="1">
    <source>
        <dbReference type="SAM" id="Phobius"/>
    </source>
</evidence>
<dbReference type="PANTHER" id="PTHR10937">
    <property type="entry name" value="GLUCOSAMINE--FRUCTOSE-6-PHOSPHATE AMINOTRANSFERASE, ISOMERIZING"/>
    <property type="match status" value="1"/>
</dbReference>
<accession>A0A2I1MQ68</accession>
<dbReference type="PANTHER" id="PTHR10937:SF17">
    <property type="entry name" value="GLUCOSAMINE-FRUCTOSE-6-PHOSPHATE AMINOTRANSFERASE"/>
    <property type="match status" value="1"/>
</dbReference>
<evidence type="ECO:0000313" key="3">
    <source>
        <dbReference type="EMBL" id="PKZ22294.1"/>
    </source>
</evidence>
<name>A0A2I1MQ68_9LACT</name>
<sequence length="238" mass="27196">MTSDLESPLAESARNLLHLAMPVEEMPYVTAGYTATILYLYLFALKASCEANLISEESYFSYLNELKTVVNQADSVIKLSETWIKKNFNAFKKAQRFVFIGYGATYGVAKEAETKFTETLHLPAHGHELEEYMHGPYLGLNPNDILVLIDSNGLLSERMKRLRIFLDKHMEDTYQVSISQDEERGNDLMLDLDCNEYFAPLLLTIPFHLLSYEVSQVKGFDLTVSFYPDFDEITQSKV</sequence>
<dbReference type="InterPro" id="IPR001347">
    <property type="entry name" value="SIS_dom"/>
</dbReference>
<protein>
    <recommendedName>
        <fullName evidence="2">SIS domain-containing protein</fullName>
    </recommendedName>
</protein>
<dbReference type="OrthoDB" id="5150296at2"/>
<dbReference type="GO" id="GO:0004360">
    <property type="term" value="F:glutamine-fructose-6-phosphate transaminase (isomerizing) activity"/>
    <property type="evidence" value="ECO:0007669"/>
    <property type="project" value="TreeGrafter"/>
</dbReference>
<dbReference type="SUPFAM" id="SSF53697">
    <property type="entry name" value="SIS domain"/>
    <property type="match status" value="1"/>
</dbReference>
<comment type="caution">
    <text evidence="3">The sequence shown here is derived from an EMBL/GenBank/DDBJ whole genome shotgun (WGS) entry which is preliminary data.</text>
</comment>
<dbReference type="PROSITE" id="PS51464">
    <property type="entry name" value="SIS"/>
    <property type="match status" value="1"/>
</dbReference>
<dbReference type="Proteomes" id="UP000234239">
    <property type="component" value="Unassembled WGS sequence"/>
</dbReference>
<reference evidence="3 4" key="1">
    <citation type="submission" date="2017-12" db="EMBL/GenBank/DDBJ databases">
        <title>Phylogenetic diversity of female urinary microbiome.</title>
        <authorList>
            <person name="Thomas-White K."/>
            <person name="Wolfe A.J."/>
        </authorList>
    </citation>
    <scope>NUCLEOTIDE SEQUENCE [LARGE SCALE GENOMIC DNA]</scope>
    <source>
        <strain evidence="3 4">UMB0139</strain>
    </source>
</reference>
<keyword evidence="1" id="KW-0472">Membrane</keyword>
<dbReference type="GO" id="GO:0006487">
    <property type="term" value="P:protein N-linked glycosylation"/>
    <property type="evidence" value="ECO:0007669"/>
    <property type="project" value="TreeGrafter"/>
</dbReference>
<dbReference type="GO" id="GO:0006002">
    <property type="term" value="P:fructose 6-phosphate metabolic process"/>
    <property type="evidence" value="ECO:0007669"/>
    <property type="project" value="TreeGrafter"/>
</dbReference>
<feature type="domain" description="SIS" evidence="2">
    <location>
        <begin position="87"/>
        <end position="225"/>
    </location>
</feature>
<dbReference type="InterPro" id="IPR046348">
    <property type="entry name" value="SIS_dom_sf"/>
</dbReference>
<dbReference type="Pfam" id="PF01380">
    <property type="entry name" value="SIS"/>
    <property type="match status" value="1"/>
</dbReference>
<dbReference type="Gene3D" id="3.40.50.10490">
    <property type="entry name" value="Glucose-6-phosphate isomerase like protein, domain 1"/>
    <property type="match status" value="2"/>
</dbReference>
<keyword evidence="1" id="KW-0812">Transmembrane</keyword>
<dbReference type="RefSeq" id="WP_101603579.1">
    <property type="nucleotide sequence ID" value="NZ_PKGY01000002.1"/>
</dbReference>
<dbReference type="GO" id="GO:0097367">
    <property type="term" value="F:carbohydrate derivative binding"/>
    <property type="evidence" value="ECO:0007669"/>
    <property type="project" value="InterPro"/>
</dbReference>
<dbReference type="GO" id="GO:0006047">
    <property type="term" value="P:UDP-N-acetylglucosamine metabolic process"/>
    <property type="evidence" value="ECO:0007669"/>
    <property type="project" value="TreeGrafter"/>
</dbReference>
<gene>
    <name evidence="3" type="ORF">CYJ28_04055</name>
</gene>
<feature type="transmembrane region" description="Helical" evidence="1">
    <location>
        <begin position="26"/>
        <end position="45"/>
    </location>
</feature>
<proteinExistence type="predicted"/>
<dbReference type="EMBL" id="PKGY01000002">
    <property type="protein sequence ID" value="PKZ22294.1"/>
    <property type="molecule type" value="Genomic_DNA"/>
</dbReference>